<dbReference type="PATRIC" id="fig|176090.4.peg.1885"/>
<dbReference type="SUPFAM" id="SSF54001">
    <property type="entry name" value="Cysteine proteinases"/>
    <property type="match status" value="1"/>
</dbReference>
<dbReference type="InterPro" id="IPR024453">
    <property type="entry name" value="Peptidase_C92"/>
</dbReference>
<evidence type="ECO:0000313" key="1">
    <source>
        <dbReference type="EMBL" id="KGM36300.1"/>
    </source>
</evidence>
<gene>
    <name evidence="1" type="ORF">SSIN_1939</name>
</gene>
<accession>A0A0A0DE33</accession>
<dbReference type="Gene3D" id="3.90.1720.10">
    <property type="entry name" value="endopeptidase domain like (from Nostoc punctiforme)"/>
    <property type="match status" value="1"/>
</dbReference>
<sequence>MKTQNLQNGDLLFTIGQSDMAAAIRTATGSYSHVGIFFDGEMYHATEDKGVIRQPLTQFLKEEDVYHAFFYPDIDALAVFEEAKSHLGKPYNASFYPESEGFYCSEYIARILPIFETIPMQFADGENAVSSFWQAYYRDLGLAVPLGQPGTNPSQLAQSAKLIFRGELHD</sequence>
<name>A0A0A0DE33_9STRE</name>
<dbReference type="eggNOG" id="COG3863">
    <property type="taxonomic scope" value="Bacteria"/>
</dbReference>
<dbReference type="InterPro" id="IPR038765">
    <property type="entry name" value="Papain-like_cys_pep_sf"/>
</dbReference>
<dbReference type="Proteomes" id="UP000030019">
    <property type="component" value="Unassembled WGS sequence"/>
</dbReference>
<evidence type="ECO:0008006" key="3">
    <source>
        <dbReference type="Google" id="ProtNLM"/>
    </source>
</evidence>
<dbReference type="AlphaFoldDB" id="A0A0A0DE33"/>
<dbReference type="Pfam" id="PF05708">
    <property type="entry name" value="Peptidase_C92"/>
    <property type="match status" value="1"/>
</dbReference>
<dbReference type="RefSeq" id="WP_037618367.1">
    <property type="nucleotide sequence ID" value="NZ_JPEN01000110.1"/>
</dbReference>
<reference evidence="1 2" key="1">
    <citation type="submission" date="2014-06" db="EMBL/GenBank/DDBJ databases">
        <authorList>
            <person name="Teng J.L."/>
            <person name="Huang Y."/>
            <person name="Tse H."/>
            <person name="Lau S.K."/>
            <person name="Woo P.C."/>
        </authorList>
    </citation>
    <scope>NUCLEOTIDE SEQUENCE [LARGE SCALE GENOMIC DNA]</scope>
    <source>
        <strain evidence="1 2">HKU4</strain>
    </source>
</reference>
<comment type="caution">
    <text evidence="1">The sequence shown here is derived from an EMBL/GenBank/DDBJ whole genome shotgun (WGS) entry which is preliminary data.</text>
</comment>
<dbReference type="STRING" id="176090.SSIN_1939"/>
<keyword evidence="2" id="KW-1185">Reference proteome</keyword>
<organism evidence="1 2">
    <name type="scientific">Streptococcus sinensis</name>
    <dbReference type="NCBI Taxonomy" id="176090"/>
    <lineage>
        <taxon>Bacteria</taxon>
        <taxon>Bacillati</taxon>
        <taxon>Bacillota</taxon>
        <taxon>Bacilli</taxon>
        <taxon>Lactobacillales</taxon>
        <taxon>Streptococcaceae</taxon>
        <taxon>Streptococcus</taxon>
    </lineage>
</organism>
<evidence type="ECO:0000313" key="2">
    <source>
        <dbReference type="Proteomes" id="UP000030019"/>
    </source>
</evidence>
<dbReference type="EMBL" id="JPEN01000110">
    <property type="protein sequence ID" value="KGM36300.1"/>
    <property type="molecule type" value="Genomic_DNA"/>
</dbReference>
<proteinExistence type="predicted"/>
<protein>
    <recommendedName>
        <fullName evidence="3">UDP-N-acetylmuramoylalanyl-D-glutamate--2, 6-diaminopimelate ligase</fullName>
    </recommendedName>
</protein>